<accession>H5SNK6</accession>
<reference evidence="1" key="2">
    <citation type="journal article" date="2012" name="PLoS ONE">
        <title>A Deeply Branching Thermophilic Bacterium with an Ancient Acetyl-CoA Pathway Dominates a Subsurface Ecosystem.</title>
        <authorList>
            <person name="Takami H."/>
            <person name="Noguchi H."/>
            <person name="Takaki Y."/>
            <person name="Uchiyama I."/>
            <person name="Toyoda A."/>
            <person name="Nishi S."/>
            <person name="Chee G.-J."/>
            <person name="Arai W."/>
            <person name="Nunoura T."/>
            <person name="Itoh T."/>
            <person name="Hattori M."/>
            <person name="Takai K."/>
        </authorList>
    </citation>
    <scope>NUCLEOTIDE SEQUENCE</scope>
</reference>
<dbReference type="Gene3D" id="3.30.1460.10">
    <property type="match status" value="1"/>
</dbReference>
<dbReference type="Pfam" id="PF10061">
    <property type="entry name" value="DUF2299"/>
    <property type="match status" value="1"/>
</dbReference>
<proteinExistence type="predicted"/>
<dbReference type="EMBL" id="AP011783">
    <property type="protein sequence ID" value="BAL57742.1"/>
    <property type="molecule type" value="Genomic_DNA"/>
</dbReference>
<protein>
    <submittedName>
        <fullName evidence="1">Hypothetical conserved protein</fullName>
    </submittedName>
</protein>
<sequence>MQTMKEKIESWLVEEGQFNRYVEHPNANWVLLANHPKNQPTTVSVINPKISPDRVLVEVSVTIADDVQQLFQKLTQPQRERILRELSLELNRFPISFGMIHPQGILRQLVLQHEIFSDGLTKHALFTAIQTVYKAFLQSQWLLQKELGGQHTSGNDFGIGFRPSES</sequence>
<dbReference type="CDD" id="cd17510">
    <property type="entry name" value="T3SC_YbjN-like_2"/>
    <property type="match status" value="1"/>
</dbReference>
<name>H5SNK6_9BACT</name>
<dbReference type="AlphaFoldDB" id="H5SNK6"/>
<reference evidence="1" key="1">
    <citation type="journal article" date="2005" name="Environ. Microbiol.">
        <title>Genetic and functional properties of uncultivated thermophilic crenarchaeotes from a subsurface gold mine as revealed by analysis of genome fragments.</title>
        <authorList>
            <person name="Nunoura T."/>
            <person name="Hirayama H."/>
            <person name="Takami H."/>
            <person name="Oida H."/>
            <person name="Nishi S."/>
            <person name="Shimamura S."/>
            <person name="Suzuki Y."/>
            <person name="Inagaki F."/>
            <person name="Takai K."/>
            <person name="Nealson K.H."/>
            <person name="Horikoshi K."/>
        </authorList>
    </citation>
    <scope>NUCLEOTIDE SEQUENCE</scope>
</reference>
<evidence type="ECO:0000313" key="1">
    <source>
        <dbReference type="EMBL" id="BAL57742.1"/>
    </source>
</evidence>
<dbReference type="InterPro" id="IPR018747">
    <property type="entry name" value="DUF2299"/>
</dbReference>
<organism evidence="1">
    <name type="scientific">uncultured Acetothermia bacterium</name>
    <dbReference type="NCBI Taxonomy" id="236499"/>
    <lineage>
        <taxon>Bacteria</taxon>
        <taxon>Candidatus Bipolaricaulota</taxon>
        <taxon>environmental samples</taxon>
    </lineage>
</organism>
<gene>
    <name evidence="1" type="ORF">HGMM_F52D02C21</name>
</gene>